<name>A0A2P1PMK2_9GAMM</name>
<dbReference type="EMBL" id="CP027860">
    <property type="protein sequence ID" value="AVP96073.1"/>
    <property type="molecule type" value="Genomic_DNA"/>
</dbReference>
<dbReference type="NCBIfam" id="TIGR02608">
    <property type="entry name" value="delta_60_rpt"/>
    <property type="match status" value="5"/>
</dbReference>
<reference evidence="2 3" key="2">
    <citation type="submission" date="2018-03" db="EMBL/GenBank/DDBJ databases">
        <authorList>
            <person name="Keele B.F."/>
        </authorList>
    </citation>
    <scope>NUCLEOTIDE SEQUENCE [LARGE SCALE GENOMIC DNA]</scope>
    <source>
        <strain evidence="2 3">D13</strain>
    </source>
</reference>
<protein>
    <recommendedName>
        <fullName evidence="4">Delta-60 repeat domain-containing protein</fullName>
    </recommendedName>
</protein>
<keyword evidence="1" id="KW-0732">Signal</keyword>
<evidence type="ECO:0000313" key="2">
    <source>
        <dbReference type="EMBL" id="AVP96073.1"/>
    </source>
</evidence>
<organism evidence="2 3">
    <name type="scientific">Ahniella affigens</name>
    <dbReference type="NCBI Taxonomy" id="2021234"/>
    <lineage>
        <taxon>Bacteria</taxon>
        <taxon>Pseudomonadati</taxon>
        <taxon>Pseudomonadota</taxon>
        <taxon>Gammaproteobacteria</taxon>
        <taxon>Lysobacterales</taxon>
        <taxon>Rhodanobacteraceae</taxon>
        <taxon>Ahniella</taxon>
    </lineage>
</organism>
<reference evidence="2 3" key="1">
    <citation type="submission" date="2018-03" db="EMBL/GenBank/DDBJ databases">
        <title>Ahniella affigens gen. nov., sp. nov., a gammaproteobacterium isolated from sandy soil near a stream.</title>
        <authorList>
            <person name="Ko Y."/>
            <person name="Kim J.-H."/>
        </authorList>
    </citation>
    <scope>NUCLEOTIDE SEQUENCE [LARGE SCALE GENOMIC DNA]</scope>
    <source>
        <strain evidence="2 3">D13</strain>
    </source>
</reference>
<dbReference type="Gene3D" id="2.80.10.50">
    <property type="match status" value="3"/>
</dbReference>
<feature type="signal peptide" evidence="1">
    <location>
        <begin position="1"/>
        <end position="21"/>
    </location>
</feature>
<accession>A0A2P1PMK2</accession>
<dbReference type="RefSeq" id="WP_106890002.1">
    <property type="nucleotide sequence ID" value="NZ_CP027860.1"/>
</dbReference>
<evidence type="ECO:0000256" key="1">
    <source>
        <dbReference type="SAM" id="SignalP"/>
    </source>
</evidence>
<feature type="chain" id="PRO_5015185393" description="Delta-60 repeat domain-containing protein" evidence="1">
    <location>
        <begin position="22"/>
        <end position="468"/>
    </location>
</feature>
<evidence type="ECO:0000313" key="3">
    <source>
        <dbReference type="Proteomes" id="UP000241074"/>
    </source>
</evidence>
<sequence length="468" mass="49170">MNVGKWCGLVVLLLGTSSVRADDPLDGFLDPRFGVNGLTLVDYDLPTPSFRETNDLARFSNGRLYQAATVTTNTSAGVRLRSALARVLPNGVLDTTFSGDGKQIVNNVLDPSLHRLTVRVLVQADGKPLLLSTKAAATLPGPQDKIEVCRLTAAGTQDQSFDLDGCANPVVGLTDDGKETPVSMALTPDGGIAILVRVVPPTVNTPHVVGAVYKLTSQGARDDSFGQGVGFVLVKPPACDDCYYSDIRVLNDGSIVLAGNNGANVSFVSKLTASGMMDSSFGVAGHALYSFSNLHQIASSREYVTRLATDSQGRLYTCGGVIGQNSTIALLAVARFEATGQLDPSFGTSGRTLRPLIDVIAYTEVNSCTVDASDRLVLALTVGTGLSFDPGVLRLLPSGEPDTRFNQVGYVLVPIAIGIVPAAALADSLVLDGDGVVLSANAMPENQSENQLVLTRLGDDRLLRDGFE</sequence>
<keyword evidence="3" id="KW-1185">Reference proteome</keyword>
<dbReference type="KEGG" id="xba:C7S18_02190"/>
<dbReference type="InterPro" id="IPR013431">
    <property type="entry name" value="Delta_60_rpt"/>
</dbReference>
<dbReference type="Proteomes" id="UP000241074">
    <property type="component" value="Chromosome"/>
</dbReference>
<dbReference type="AlphaFoldDB" id="A0A2P1PMK2"/>
<proteinExistence type="predicted"/>
<evidence type="ECO:0008006" key="4">
    <source>
        <dbReference type="Google" id="ProtNLM"/>
    </source>
</evidence>
<gene>
    <name evidence="2" type="ORF">C7S18_02190</name>
</gene>
<dbReference type="OrthoDB" id="9805017at2"/>
<dbReference type="Pfam" id="PF17164">
    <property type="entry name" value="DUF5122"/>
    <property type="match status" value="2"/>
</dbReference>